<dbReference type="EMBL" id="JACEIK010004552">
    <property type="protein sequence ID" value="MCD9645799.1"/>
    <property type="molecule type" value="Genomic_DNA"/>
</dbReference>
<evidence type="ECO:0000313" key="1">
    <source>
        <dbReference type="EMBL" id="MCD9645799.1"/>
    </source>
</evidence>
<proteinExistence type="predicted"/>
<organism evidence="1 2">
    <name type="scientific">Datura stramonium</name>
    <name type="common">Jimsonweed</name>
    <name type="synonym">Common thornapple</name>
    <dbReference type="NCBI Taxonomy" id="4076"/>
    <lineage>
        <taxon>Eukaryota</taxon>
        <taxon>Viridiplantae</taxon>
        <taxon>Streptophyta</taxon>
        <taxon>Embryophyta</taxon>
        <taxon>Tracheophyta</taxon>
        <taxon>Spermatophyta</taxon>
        <taxon>Magnoliopsida</taxon>
        <taxon>eudicotyledons</taxon>
        <taxon>Gunneridae</taxon>
        <taxon>Pentapetalae</taxon>
        <taxon>asterids</taxon>
        <taxon>lamiids</taxon>
        <taxon>Solanales</taxon>
        <taxon>Solanaceae</taxon>
        <taxon>Solanoideae</taxon>
        <taxon>Datureae</taxon>
        <taxon>Datura</taxon>
    </lineage>
</organism>
<name>A0ABS8VGG5_DATST</name>
<accession>A0ABS8VGG5</accession>
<evidence type="ECO:0000313" key="2">
    <source>
        <dbReference type="Proteomes" id="UP000823775"/>
    </source>
</evidence>
<protein>
    <submittedName>
        <fullName evidence="1">Uncharacterized protein</fullName>
    </submittedName>
</protein>
<comment type="caution">
    <text evidence="1">The sequence shown here is derived from an EMBL/GenBank/DDBJ whole genome shotgun (WGS) entry which is preliminary data.</text>
</comment>
<keyword evidence="2" id="KW-1185">Reference proteome</keyword>
<gene>
    <name evidence="1" type="ORF">HAX54_035055</name>
</gene>
<dbReference type="Proteomes" id="UP000823775">
    <property type="component" value="Unassembled WGS sequence"/>
</dbReference>
<sequence length="111" mass="12937">MAKGVNETSVVEVGITQHSYAMTCMVHRHWQCMERRGTPHFRHYEQCSVPQVASQPEGQIPVRLETEAAKPNFNLRRNDEGLICYYTNPLLTRFRRAILEIIQLFSNNEFV</sequence>
<reference evidence="1 2" key="1">
    <citation type="journal article" date="2021" name="BMC Genomics">
        <title>Datura genome reveals duplications of psychoactive alkaloid biosynthetic genes and high mutation rate following tissue culture.</title>
        <authorList>
            <person name="Rajewski A."/>
            <person name="Carter-House D."/>
            <person name="Stajich J."/>
            <person name="Litt A."/>
        </authorList>
    </citation>
    <scope>NUCLEOTIDE SEQUENCE [LARGE SCALE GENOMIC DNA]</scope>
    <source>
        <strain evidence="1">AR-01</strain>
    </source>
</reference>